<sequence>MTKHTYKTPNIAPSDNAFIIDHTRPVLTHSRNMQAETGITAHSHARGQLLWAATGILSVTSNETIWVVPPTHAVWIPSYIPHQVNSETDTQLRNIYIDPSYPVRQNEKSILMLTMSPLLREVILKLTDHKIPLTAQKIKHLGLVAIDELGVLESFHNNIHSGQDPRLQRLINYIVQHPNQALSLPDLSKIAGASVRTIERLFKAETGMTFRQWRSQFKLMNSLALLTQGKTSTFVAHELGYKNVSSFIATFKAQFGYTPQEYITQI</sequence>
<gene>
    <name evidence="5" type="ORF">V6255_05065</name>
</gene>
<keyword evidence="3" id="KW-0804">Transcription</keyword>
<evidence type="ECO:0000259" key="4">
    <source>
        <dbReference type="PROSITE" id="PS01124"/>
    </source>
</evidence>
<evidence type="ECO:0000256" key="1">
    <source>
        <dbReference type="ARBA" id="ARBA00023015"/>
    </source>
</evidence>
<evidence type="ECO:0000256" key="3">
    <source>
        <dbReference type="ARBA" id="ARBA00023163"/>
    </source>
</evidence>
<dbReference type="InterPro" id="IPR014710">
    <property type="entry name" value="RmlC-like_jellyroll"/>
</dbReference>
<dbReference type="CDD" id="cd06124">
    <property type="entry name" value="cupin_NimR-like_N"/>
    <property type="match status" value="1"/>
</dbReference>
<evidence type="ECO:0000313" key="5">
    <source>
        <dbReference type="EMBL" id="MEL0658508.1"/>
    </source>
</evidence>
<evidence type="ECO:0000256" key="2">
    <source>
        <dbReference type="ARBA" id="ARBA00023125"/>
    </source>
</evidence>
<reference evidence="5 6" key="1">
    <citation type="submission" date="2024-02" db="EMBL/GenBank/DDBJ databases">
        <title>Bacteria isolated from the canopy kelp, Nereocystis luetkeana.</title>
        <authorList>
            <person name="Pfister C.A."/>
            <person name="Younker I.T."/>
            <person name="Light S.H."/>
        </authorList>
    </citation>
    <scope>NUCLEOTIDE SEQUENCE [LARGE SCALE GENOMIC DNA]</scope>
    <source>
        <strain evidence="5 6">TI.2.07</strain>
    </source>
</reference>
<dbReference type="Pfam" id="PF02311">
    <property type="entry name" value="AraC_binding"/>
    <property type="match status" value="1"/>
</dbReference>
<dbReference type="Gene3D" id="2.60.120.10">
    <property type="entry name" value="Jelly Rolls"/>
    <property type="match status" value="1"/>
</dbReference>
<dbReference type="InterPro" id="IPR003313">
    <property type="entry name" value="AraC-bd"/>
</dbReference>
<dbReference type="InterPro" id="IPR011051">
    <property type="entry name" value="RmlC_Cupin_sf"/>
</dbReference>
<dbReference type="PANTHER" id="PTHR11019">
    <property type="entry name" value="HTH-TYPE TRANSCRIPTIONAL REGULATOR NIMR"/>
    <property type="match status" value="1"/>
</dbReference>
<dbReference type="Gene3D" id="1.10.10.60">
    <property type="entry name" value="Homeodomain-like"/>
    <property type="match status" value="1"/>
</dbReference>
<name>A0ABU9H9V4_9GAMM</name>
<proteinExistence type="predicted"/>
<dbReference type="Pfam" id="PF12833">
    <property type="entry name" value="HTH_18"/>
    <property type="match status" value="1"/>
</dbReference>
<dbReference type="SMART" id="SM00342">
    <property type="entry name" value="HTH_ARAC"/>
    <property type="match status" value="1"/>
</dbReference>
<dbReference type="SUPFAM" id="SSF46689">
    <property type="entry name" value="Homeodomain-like"/>
    <property type="match status" value="2"/>
</dbReference>
<keyword evidence="2" id="KW-0238">DNA-binding</keyword>
<dbReference type="EMBL" id="JBAKBA010000008">
    <property type="protein sequence ID" value="MEL0658508.1"/>
    <property type="molecule type" value="Genomic_DNA"/>
</dbReference>
<organism evidence="5 6">
    <name type="scientific">Psychromonas arctica</name>
    <dbReference type="NCBI Taxonomy" id="168275"/>
    <lineage>
        <taxon>Bacteria</taxon>
        <taxon>Pseudomonadati</taxon>
        <taxon>Pseudomonadota</taxon>
        <taxon>Gammaproteobacteria</taxon>
        <taxon>Alteromonadales</taxon>
        <taxon>Psychromonadaceae</taxon>
        <taxon>Psychromonas</taxon>
    </lineage>
</organism>
<dbReference type="InterPro" id="IPR009057">
    <property type="entry name" value="Homeodomain-like_sf"/>
</dbReference>
<evidence type="ECO:0000313" key="6">
    <source>
        <dbReference type="Proteomes" id="UP001366060"/>
    </source>
</evidence>
<dbReference type="PANTHER" id="PTHR11019:SF199">
    <property type="entry name" value="HTH-TYPE TRANSCRIPTIONAL REGULATOR NIMR"/>
    <property type="match status" value="1"/>
</dbReference>
<keyword evidence="1" id="KW-0805">Transcription regulation</keyword>
<dbReference type="InterPro" id="IPR018060">
    <property type="entry name" value="HTH_AraC"/>
</dbReference>
<comment type="caution">
    <text evidence="5">The sequence shown here is derived from an EMBL/GenBank/DDBJ whole genome shotgun (WGS) entry which is preliminary data.</text>
</comment>
<keyword evidence="6" id="KW-1185">Reference proteome</keyword>
<feature type="domain" description="HTH araC/xylS-type" evidence="4">
    <location>
        <begin position="168"/>
        <end position="265"/>
    </location>
</feature>
<accession>A0ABU9H9V4</accession>
<protein>
    <submittedName>
        <fullName evidence="5">Helix-turn-helix transcriptional regulator</fullName>
    </submittedName>
</protein>
<dbReference type="SUPFAM" id="SSF51182">
    <property type="entry name" value="RmlC-like cupins"/>
    <property type="match status" value="1"/>
</dbReference>
<dbReference type="RefSeq" id="WP_341627161.1">
    <property type="nucleotide sequence ID" value="NZ_JBAKBA010000008.1"/>
</dbReference>
<dbReference type="PROSITE" id="PS01124">
    <property type="entry name" value="HTH_ARAC_FAMILY_2"/>
    <property type="match status" value="1"/>
</dbReference>
<dbReference type="Proteomes" id="UP001366060">
    <property type="component" value="Unassembled WGS sequence"/>
</dbReference>